<feature type="domain" description="RNA polymerase sigma-70 region 2" evidence="5">
    <location>
        <begin position="11"/>
        <end position="77"/>
    </location>
</feature>
<dbReference type="RefSeq" id="WP_167191366.1">
    <property type="nucleotide sequence ID" value="NZ_JAAONZ010000021.1"/>
</dbReference>
<gene>
    <name evidence="7" type="ORF">G8770_20280</name>
</gene>
<reference evidence="7" key="1">
    <citation type="submission" date="2020-03" db="EMBL/GenBank/DDBJ databases">
        <authorList>
            <person name="Guo F."/>
        </authorList>
    </citation>
    <scope>NUCLEOTIDE SEQUENCE</scope>
    <source>
        <strain evidence="7">JCM 30134</strain>
    </source>
</reference>
<keyword evidence="2" id="KW-0805">Transcription regulation</keyword>
<dbReference type="InterPro" id="IPR007627">
    <property type="entry name" value="RNA_pol_sigma70_r2"/>
</dbReference>
<dbReference type="GO" id="GO:0016987">
    <property type="term" value="F:sigma factor activity"/>
    <property type="evidence" value="ECO:0007669"/>
    <property type="project" value="UniProtKB-KW"/>
</dbReference>
<keyword evidence="8" id="KW-1185">Reference proteome</keyword>
<accession>A0A9E5T2J1</accession>
<proteinExistence type="inferred from homology"/>
<evidence type="ECO:0000256" key="2">
    <source>
        <dbReference type="ARBA" id="ARBA00023015"/>
    </source>
</evidence>
<evidence type="ECO:0000256" key="1">
    <source>
        <dbReference type="ARBA" id="ARBA00010641"/>
    </source>
</evidence>
<dbReference type="Gene3D" id="1.10.10.10">
    <property type="entry name" value="Winged helix-like DNA-binding domain superfamily/Winged helix DNA-binding domain"/>
    <property type="match status" value="1"/>
</dbReference>
<dbReference type="Gene3D" id="1.10.1740.10">
    <property type="match status" value="1"/>
</dbReference>
<dbReference type="InterPro" id="IPR014284">
    <property type="entry name" value="RNA_pol_sigma-70_dom"/>
</dbReference>
<dbReference type="InterPro" id="IPR013325">
    <property type="entry name" value="RNA_pol_sigma_r2"/>
</dbReference>
<dbReference type="InterPro" id="IPR013324">
    <property type="entry name" value="RNA_pol_sigma_r3/r4-like"/>
</dbReference>
<protein>
    <submittedName>
        <fullName evidence="7">Sigma-70 family RNA polymerase sigma factor</fullName>
    </submittedName>
</protein>
<dbReference type="InterPro" id="IPR036388">
    <property type="entry name" value="WH-like_DNA-bd_sf"/>
</dbReference>
<evidence type="ECO:0000259" key="5">
    <source>
        <dbReference type="Pfam" id="PF04542"/>
    </source>
</evidence>
<dbReference type="InterPro" id="IPR013249">
    <property type="entry name" value="RNA_pol_sigma70_r4_t2"/>
</dbReference>
<keyword evidence="4" id="KW-0804">Transcription</keyword>
<dbReference type="AlphaFoldDB" id="A0A9E5T2J1"/>
<evidence type="ECO:0000256" key="4">
    <source>
        <dbReference type="ARBA" id="ARBA00023163"/>
    </source>
</evidence>
<evidence type="ECO:0000313" key="8">
    <source>
        <dbReference type="Proteomes" id="UP000787472"/>
    </source>
</evidence>
<dbReference type="GO" id="GO:0006352">
    <property type="term" value="P:DNA-templated transcription initiation"/>
    <property type="evidence" value="ECO:0007669"/>
    <property type="project" value="InterPro"/>
</dbReference>
<organism evidence="7 8">
    <name type="scientific">Pseudomaricurvus hydrocarbonicus</name>
    <dbReference type="NCBI Taxonomy" id="1470433"/>
    <lineage>
        <taxon>Bacteria</taxon>
        <taxon>Pseudomonadati</taxon>
        <taxon>Pseudomonadota</taxon>
        <taxon>Gammaproteobacteria</taxon>
        <taxon>Cellvibrionales</taxon>
        <taxon>Cellvibrionaceae</taxon>
        <taxon>Pseudomaricurvus</taxon>
    </lineage>
</organism>
<name>A0A9E5T2J1_9GAMM</name>
<comment type="similarity">
    <text evidence="1">Belongs to the sigma-70 factor family. ECF subfamily.</text>
</comment>
<comment type="caution">
    <text evidence="7">The sequence shown here is derived from an EMBL/GenBank/DDBJ whole genome shotgun (WGS) entry which is preliminary data.</text>
</comment>
<dbReference type="Pfam" id="PF08281">
    <property type="entry name" value="Sigma70_r4_2"/>
    <property type="match status" value="1"/>
</dbReference>
<feature type="domain" description="RNA polymerase sigma factor 70 region 4 type 2" evidence="6">
    <location>
        <begin position="108"/>
        <end position="160"/>
    </location>
</feature>
<dbReference type="Proteomes" id="UP000787472">
    <property type="component" value="Unassembled WGS sequence"/>
</dbReference>
<sequence length="170" mass="19969">MPSHKQLWNKLYHQYQSELVRYLQGKWRKQPQDASDIAHQAFERFMAVAEPERIEQPRAYLYQLARNLVVDGLRREQVRSQHAQSELASEEATAVSPLQTALGTEQLQVLQQVIETLPAKRRRAFVLNRVYQMSYKEVAEDMDISVDAVKKHVLRALETCQTHLQHRFEE</sequence>
<dbReference type="SUPFAM" id="SSF88946">
    <property type="entry name" value="Sigma2 domain of RNA polymerase sigma factors"/>
    <property type="match status" value="1"/>
</dbReference>
<dbReference type="EMBL" id="JAAONZ010000021">
    <property type="protein sequence ID" value="NHO67891.1"/>
    <property type="molecule type" value="Genomic_DNA"/>
</dbReference>
<evidence type="ECO:0000313" key="7">
    <source>
        <dbReference type="EMBL" id="NHO67891.1"/>
    </source>
</evidence>
<dbReference type="PANTHER" id="PTHR43133">
    <property type="entry name" value="RNA POLYMERASE ECF-TYPE SIGMA FACTO"/>
    <property type="match status" value="1"/>
</dbReference>
<dbReference type="SUPFAM" id="SSF88659">
    <property type="entry name" value="Sigma3 and sigma4 domains of RNA polymerase sigma factors"/>
    <property type="match status" value="1"/>
</dbReference>
<dbReference type="InterPro" id="IPR039425">
    <property type="entry name" value="RNA_pol_sigma-70-like"/>
</dbReference>
<keyword evidence="3" id="KW-0731">Sigma factor</keyword>
<evidence type="ECO:0000256" key="3">
    <source>
        <dbReference type="ARBA" id="ARBA00023082"/>
    </source>
</evidence>
<dbReference type="NCBIfam" id="TIGR02937">
    <property type="entry name" value="sigma70-ECF"/>
    <property type="match status" value="1"/>
</dbReference>
<dbReference type="GO" id="GO:0003677">
    <property type="term" value="F:DNA binding"/>
    <property type="evidence" value="ECO:0007669"/>
    <property type="project" value="InterPro"/>
</dbReference>
<dbReference type="Pfam" id="PF04542">
    <property type="entry name" value="Sigma70_r2"/>
    <property type="match status" value="1"/>
</dbReference>
<dbReference type="PANTHER" id="PTHR43133:SF63">
    <property type="entry name" value="RNA POLYMERASE SIGMA FACTOR FECI-RELATED"/>
    <property type="match status" value="1"/>
</dbReference>
<evidence type="ECO:0000259" key="6">
    <source>
        <dbReference type="Pfam" id="PF08281"/>
    </source>
</evidence>